<dbReference type="EMBL" id="JAQNDK010000001">
    <property type="protein sequence ID" value="MDC0677728.1"/>
    <property type="molecule type" value="Genomic_DNA"/>
</dbReference>
<dbReference type="RefSeq" id="WP_272094482.1">
    <property type="nucleotide sequence ID" value="NZ_JAQNDK010000001.1"/>
</dbReference>
<gene>
    <name evidence="2" type="ORF">POL72_08225</name>
</gene>
<reference evidence="2 3" key="1">
    <citation type="submission" date="2023-01" db="EMBL/GenBank/DDBJ databases">
        <title>Minimal conservation of predation-associated metabolite biosynthetic gene clusters underscores biosynthetic potential of Myxococcota including descriptions for ten novel species: Archangium lansinium sp. nov., Myxococcus landrumus sp. nov., Nannocystis bai.</title>
        <authorList>
            <person name="Ahearne A."/>
            <person name="Stevens C."/>
            <person name="Dowd S."/>
        </authorList>
    </citation>
    <scope>NUCLEOTIDE SEQUENCE [LARGE SCALE GENOMIC DNA]</scope>
    <source>
        <strain evidence="2 3">WIWO2</strain>
    </source>
</reference>
<keyword evidence="3" id="KW-1185">Reference proteome</keyword>
<feature type="region of interest" description="Disordered" evidence="1">
    <location>
        <begin position="1"/>
        <end position="24"/>
    </location>
</feature>
<organism evidence="2 3">
    <name type="scientific">Sorangium atrum</name>
    <dbReference type="NCBI Taxonomy" id="2995308"/>
    <lineage>
        <taxon>Bacteria</taxon>
        <taxon>Pseudomonadati</taxon>
        <taxon>Myxococcota</taxon>
        <taxon>Polyangia</taxon>
        <taxon>Polyangiales</taxon>
        <taxon>Polyangiaceae</taxon>
        <taxon>Sorangium</taxon>
    </lineage>
</organism>
<protein>
    <submittedName>
        <fullName evidence="2">Uncharacterized protein</fullName>
    </submittedName>
</protein>
<evidence type="ECO:0000313" key="2">
    <source>
        <dbReference type="EMBL" id="MDC0677728.1"/>
    </source>
</evidence>
<comment type="caution">
    <text evidence="2">The sequence shown here is derived from an EMBL/GenBank/DDBJ whole genome shotgun (WGS) entry which is preliminary data.</text>
</comment>
<sequence>MLTTACGSREPAPARSPQPADSPPRVFVDAMLIDMHPDDVARLAGKSFDEIAADAGVRVLSGTHVLATDDVTAEIAITRGERLLPLQRALPPQTESDRDEHDFRFEVRPRLVEPDAVHLRVVLELDGRPTHPQHVFSSSAIVRNRHFVPFRTDFPAHGERLVVLLVRPEILRDQEDWRRFLERRRSRLRDAGPFPLHNNLD</sequence>
<accession>A0ABT5BUA6</accession>
<evidence type="ECO:0000313" key="3">
    <source>
        <dbReference type="Proteomes" id="UP001217485"/>
    </source>
</evidence>
<dbReference type="Proteomes" id="UP001217485">
    <property type="component" value="Unassembled WGS sequence"/>
</dbReference>
<evidence type="ECO:0000256" key="1">
    <source>
        <dbReference type="SAM" id="MobiDB-lite"/>
    </source>
</evidence>
<proteinExistence type="predicted"/>
<name>A0ABT5BUA6_9BACT</name>